<dbReference type="Proteomes" id="UP000188320">
    <property type="component" value="Unassembled WGS sequence"/>
</dbReference>
<dbReference type="InterPro" id="IPR054076">
    <property type="entry name" value="ZUO1-like_ZHD"/>
</dbReference>
<dbReference type="PANTHER" id="PTHR43999:SF1">
    <property type="entry name" value="DNAJ HOMOLOG SUBFAMILY C MEMBER 2"/>
    <property type="match status" value="1"/>
</dbReference>
<dbReference type="PROSITE" id="PS00636">
    <property type="entry name" value="DNAJ_1"/>
    <property type="match status" value="1"/>
</dbReference>
<dbReference type="Pfam" id="PF16717">
    <property type="entry name" value="RAC_head"/>
    <property type="match status" value="1"/>
</dbReference>
<reference evidence="7" key="1">
    <citation type="submission" date="2017-01" db="EMBL/GenBank/DDBJ databases">
        <authorList>
            <person name="Wang Y."/>
            <person name="White M."/>
            <person name="Kvist S."/>
            <person name="Moncalvo J.-M."/>
        </authorList>
    </citation>
    <scope>NUCLEOTIDE SEQUENCE [LARGE SCALE GENOMIC DNA]</scope>
    <source>
        <strain evidence="7">COL-18-3</strain>
    </source>
</reference>
<dbReference type="OrthoDB" id="1690618at2759"/>
<organism evidence="6 7">
    <name type="scientific">Zancudomyces culisetae</name>
    <name type="common">Gut fungus</name>
    <name type="synonym">Smittium culisetae</name>
    <dbReference type="NCBI Taxonomy" id="1213189"/>
    <lineage>
        <taxon>Eukaryota</taxon>
        <taxon>Fungi</taxon>
        <taxon>Fungi incertae sedis</taxon>
        <taxon>Zoopagomycota</taxon>
        <taxon>Kickxellomycotina</taxon>
        <taxon>Harpellomycetes</taxon>
        <taxon>Harpellales</taxon>
        <taxon>Legeriomycetaceae</taxon>
        <taxon>Zancudomyces</taxon>
    </lineage>
</organism>
<comment type="caution">
    <text evidence="6">The sequence shown here is derived from an EMBL/GenBank/DDBJ whole genome shotgun (WGS) entry which is preliminary data.</text>
</comment>
<dbReference type="EMBL" id="LSSK01000072">
    <property type="protein sequence ID" value="OMH85550.1"/>
    <property type="molecule type" value="Genomic_DNA"/>
</dbReference>
<dbReference type="GO" id="GO:0030544">
    <property type="term" value="F:Hsp70 protein binding"/>
    <property type="evidence" value="ECO:0007669"/>
    <property type="project" value="InterPro"/>
</dbReference>
<evidence type="ECO:0000256" key="2">
    <source>
        <dbReference type="ARBA" id="ARBA00022490"/>
    </source>
</evidence>
<dbReference type="InterPro" id="IPR044634">
    <property type="entry name" value="Zuotin/DnaJC2"/>
</dbReference>
<evidence type="ECO:0000259" key="5">
    <source>
        <dbReference type="PROSITE" id="PS50076"/>
    </source>
</evidence>
<keyword evidence="3" id="KW-0143">Chaperone</keyword>
<proteinExistence type="predicted"/>
<evidence type="ECO:0000313" key="6">
    <source>
        <dbReference type="EMBL" id="OMH85550.1"/>
    </source>
</evidence>
<dbReference type="InterPro" id="IPR032003">
    <property type="entry name" value="RAC_head"/>
</dbReference>
<comment type="subcellular location">
    <subcellularLocation>
        <location evidence="1">Cytoplasm</location>
    </subcellularLocation>
</comment>
<feature type="domain" description="J" evidence="5">
    <location>
        <begin position="106"/>
        <end position="180"/>
    </location>
</feature>
<dbReference type="GO" id="GO:0005829">
    <property type="term" value="C:cytosol"/>
    <property type="evidence" value="ECO:0007669"/>
    <property type="project" value="TreeGrafter"/>
</dbReference>
<dbReference type="GO" id="GO:0043022">
    <property type="term" value="F:ribosome binding"/>
    <property type="evidence" value="ECO:0007669"/>
    <property type="project" value="InterPro"/>
</dbReference>
<dbReference type="AlphaFoldDB" id="A0A1R1PX42"/>
<dbReference type="PANTHER" id="PTHR43999">
    <property type="entry name" value="DNAJ HOMOLOG SUBFAMILY C MEMBER 2"/>
    <property type="match status" value="1"/>
</dbReference>
<feature type="compositionally biased region" description="Basic and acidic residues" evidence="4">
    <location>
        <begin position="335"/>
        <end position="371"/>
    </location>
</feature>
<gene>
    <name evidence="6" type="ORF">AX774_g888</name>
</gene>
<dbReference type="CDD" id="cd06257">
    <property type="entry name" value="DnaJ"/>
    <property type="match status" value="1"/>
</dbReference>
<dbReference type="InterPro" id="IPR042569">
    <property type="entry name" value="RAC_head_sf"/>
</dbReference>
<dbReference type="Pfam" id="PF00226">
    <property type="entry name" value="DnaJ"/>
    <property type="match status" value="1"/>
</dbReference>
<protein>
    <submittedName>
        <fullName evidence="6">Zuotin</fullName>
    </submittedName>
</protein>
<keyword evidence="2" id="KW-0963">Cytoplasm</keyword>
<feature type="compositionally biased region" description="Basic and acidic residues" evidence="4">
    <location>
        <begin position="257"/>
        <end position="308"/>
    </location>
</feature>
<dbReference type="InterPro" id="IPR001623">
    <property type="entry name" value="DnaJ_domain"/>
</dbReference>
<dbReference type="GO" id="GO:0006450">
    <property type="term" value="P:regulation of translational fidelity"/>
    <property type="evidence" value="ECO:0007669"/>
    <property type="project" value="InterPro"/>
</dbReference>
<evidence type="ECO:0000256" key="4">
    <source>
        <dbReference type="SAM" id="MobiDB-lite"/>
    </source>
</evidence>
<evidence type="ECO:0000256" key="1">
    <source>
        <dbReference type="ARBA" id="ARBA00004496"/>
    </source>
</evidence>
<feature type="region of interest" description="Disordered" evidence="4">
    <location>
        <begin position="67"/>
        <end position="88"/>
    </location>
</feature>
<dbReference type="GO" id="GO:0051083">
    <property type="term" value="P:'de novo' cotranslational protein folding"/>
    <property type="evidence" value="ECO:0007669"/>
    <property type="project" value="InterPro"/>
</dbReference>
<dbReference type="InterPro" id="IPR036869">
    <property type="entry name" value="J_dom_sf"/>
</dbReference>
<dbReference type="SUPFAM" id="SSF46565">
    <property type="entry name" value="Chaperone J-domain"/>
    <property type="match status" value="1"/>
</dbReference>
<accession>A0A1R1PX42</accession>
<dbReference type="Gene3D" id="1.10.8.840">
    <property type="entry name" value="Ribosome-associated complex head domain"/>
    <property type="match status" value="1"/>
</dbReference>
<dbReference type="SMART" id="SM00271">
    <property type="entry name" value="DnaJ"/>
    <property type="match status" value="1"/>
</dbReference>
<evidence type="ECO:0000256" key="3">
    <source>
        <dbReference type="ARBA" id="ARBA00023186"/>
    </source>
</evidence>
<dbReference type="InterPro" id="IPR018253">
    <property type="entry name" value="DnaJ_domain_CS"/>
</dbReference>
<name>A0A1R1PX42_ZANCU</name>
<keyword evidence="7" id="KW-1185">Reference proteome</keyword>
<dbReference type="Pfam" id="PF21884">
    <property type="entry name" value="ZUO1-like_ZHD"/>
    <property type="match status" value="1"/>
</dbReference>
<dbReference type="Gene3D" id="1.10.287.110">
    <property type="entry name" value="DnaJ domain"/>
    <property type="match status" value="1"/>
</dbReference>
<feature type="compositionally biased region" description="Low complexity" evidence="4">
    <location>
        <begin position="324"/>
        <end position="334"/>
    </location>
</feature>
<sequence length="448" mass="51361">MSARLAIELPQVAAEFQGNKIHAELDGLVQCTVKRVGGYMEQYLKLVEEQEKGGNVIELFEEIQRQQEAKNKSKSKGKGKKGGDGDDEEETADLLLLKASEWRTQDHYKVLGLSKLRYRATTDDIIRQQRKKVLRHHPDKRIAQAGGVAEAANDELFKCIQKAFEILMDPIKRKQFDSVDPGIPDDEDPGDVPKKDFYKVFGPIFEKEGRFSKTQPAPKLGTAKSTKEEVEAFYDFFYNMKSWRSFEYLDEDPSENSDNRDNKRWAEKKNKNAREKRKKDDTARLRKILDSCARQDPRMAKFREEAKANRKKNQNKSALDLKQQKQQELQQIQQKQEEQKAAEEAEKQKNKEKELQQQEKESAKKEKEALKKVAKKEKKTMKTLIKDNNYLYGSDVQVTAENIAKRLDQLDAIFAGNKDADALVGARAALEKALTEGNAGEVFDQLAL</sequence>
<feature type="region of interest" description="Disordered" evidence="4">
    <location>
        <begin position="250"/>
        <end position="374"/>
    </location>
</feature>
<dbReference type="PROSITE" id="PS50076">
    <property type="entry name" value="DNAJ_2"/>
    <property type="match status" value="1"/>
</dbReference>
<evidence type="ECO:0000313" key="7">
    <source>
        <dbReference type="Proteomes" id="UP000188320"/>
    </source>
</evidence>